<evidence type="ECO:0000313" key="3">
    <source>
        <dbReference type="Proteomes" id="UP000824596"/>
    </source>
</evidence>
<dbReference type="Proteomes" id="UP000824596">
    <property type="component" value="Unassembled WGS sequence"/>
</dbReference>
<dbReference type="GO" id="GO:0005576">
    <property type="term" value="C:extracellular region"/>
    <property type="evidence" value="ECO:0007669"/>
    <property type="project" value="TreeGrafter"/>
</dbReference>
<evidence type="ECO:0000313" key="2">
    <source>
        <dbReference type="EMBL" id="KAH0962716.1"/>
    </source>
</evidence>
<dbReference type="OrthoDB" id="2422134at2759"/>
<dbReference type="AlphaFoldDB" id="A0A9P8SHD1"/>
<dbReference type="Gene3D" id="1.20.1280.140">
    <property type="match status" value="1"/>
</dbReference>
<name>A0A9P8SHD1_9HYPO</name>
<keyword evidence="3" id="KW-1185">Reference proteome</keyword>
<protein>
    <submittedName>
        <fullName evidence="2">Hydrophobic surface binding protein A domain-containing protein</fullName>
    </submittedName>
</protein>
<feature type="signal peptide" evidence="1">
    <location>
        <begin position="1"/>
        <end position="19"/>
    </location>
</feature>
<dbReference type="EMBL" id="JAIZPD010000005">
    <property type="protein sequence ID" value="KAH0962716.1"/>
    <property type="molecule type" value="Genomic_DNA"/>
</dbReference>
<feature type="chain" id="PRO_5040115011" evidence="1">
    <location>
        <begin position="20"/>
        <end position="170"/>
    </location>
</feature>
<sequence>MRVASVVVSASALAGSVLGDGNTIRNAMKTIGRDTAALGDAVSSWSGDLLGALPIVGKAGGLLVALKHGAHTADVSTPLSFDEALTVATATGDLASTVNKTLDALVSARPKFDHLFVTPLILITLDVQRGASNDFSSKVVGKVPKELQSIARQLIKGIDDNFGAAIDAYH</sequence>
<organism evidence="2 3">
    <name type="scientific">Hirsutella rhossiliensis</name>
    <dbReference type="NCBI Taxonomy" id="111463"/>
    <lineage>
        <taxon>Eukaryota</taxon>
        <taxon>Fungi</taxon>
        <taxon>Dikarya</taxon>
        <taxon>Ascomycota</taxon>
        <taxon>Pezizomycotina</taxon>
        <taxon>Sordariomycetes</taxon>
        <taxon>Hypocreomycetidae</taxon>
        <taxon>Hypocreales</taxon>
        <taxon>Ophiocordycipitaceae</taxon>
        <taxon>Hirsutella</taxon>
    </lineage>
</organism>
<dbReference type="GeneID" id="68354355"/>
<dbReference type="Pfam" id="PF12296">
    <property type="entry name" value="HsbA"/>
    <property type="match status" value="1"/>
</dbReference>
<dbReference type="PANTHER" id="PTHR38123:SF1">
    <property type="entry name" value="HYDROPHOBIC SURFACE BINDING PROTEIN"/>
    <property type="match status" value="1"/>
</dbReference>
<reference evidence="2" key="1">
    <citation type="submission" date="2021-09" db="EMBL/GenBank/DDBJ databases">
        <title>A high-quality genome of the endoparasitic fungus Hirsutella rhossiliensis with a comparison of Hirsutella genomes reveals transposable elements contributing to genome size variation.</title>
        <authorList>
            <person name="Lin R."/>
            <person name="Jiao Y."/>
            <person name="Sun X."/>
            <person name="Ling J."/>
            <person name="Xie B."/>
            <person name="Cheng X."/>
        </authorList>
    </citation>
    <scope>NUCLEOTIDE SEQUENCE</scope>
    <source>
        <strain evidence="2">HR02</strain>
    </source>
</reference>
<keyword evidence="1" id="KW-0732">Signal</keyword>
<accession>A0A9P8SHD1</accession>
<dbReference type="PANTHER" id="PTHR38123">
    <property type="entry name" value="CELL WALL SERINE-THREONINE-RICH GALACTOMANNOPROTEIN MP1 (AFU_ORTHOLOGUE AFUA_4G03240)"/>
    <property type="match status" value="1"/>
</dbReference>
<dbReference type="RefSeq" id="XP_044720229.1">
    <property type="nucleotide sequence ID" value="XM_044863697.1"/>
</dbReference>
<proteinExistence type="predicted"/>
<dbReference type="InterPro" id="IPR021054">
    <property type="entry name" value="Cell_wall_mannoprotein_1"/>
</dbReference>
<comment type="caution">
    <text evidence="2">The sequence shown here is derived from an EMBL/GenBank/DDBJ whole genome shotgun (WGS) entry which is preliminary data.</text>
</comment>
<evidence type="ECO:0000256" key="1">
    <source>
        <dbReference type="SAM" id="SignalP"/>
    </source>
</evidence>
<gene>
    <name evidence="2" type="ORF">HRG_05226</name>
</gene>